<dbReference type="KEGG" id="bany:112045633"/>
<dbReference type="RefSeq" id="XP_023937670.2">
    <property type="nucleotide sequence ID" value="XM_024081902.2"/>
</dbReference>
<gene>
    <name evidence="3" type="primary">LOC112045633</name>
</gene>
<keyword evidence="2" id="KW-1185">Reference proteome</keyword>
<feature type="chain" id="PRO_5046176096" evidence="1">
    <location>
        <begin position="16"/>
        <end position="258"/>
    </location>
</feature>
<accession>A0A6J1MPZ1</accession>
<evidence type="ECO:0000313" key="3">
    <source>
        <dbReference type="RefSeq" id="XP_023937670.2"/>
    </source>
</evidence>
<dbReference type="InterPro" id="IPR038606">
    <property type="entry name" value="To_sf"/>
</dbReference>
<protein>
    <submittedName>
        <fullName evidence="3">Uncharacterized protein LOC112045633</fullName>
    </submittedName>
</protein>
<dbReference type="Gene3D" id="3.15.10.30">
    <property type="entry name" value="Haemolymph juvenile hormone binding protein"/>
    <property type="match status" value="1"/>
</dbReference>
<dbReference type="Pfam" id="PF06585">
    <property type="entry name" value="JHBP"/>
    <property type="match status" value="1"/>
</dbReference>
<dbReference type="AlphaFoldDB" id="A0A6J1MPZ1"/>
<evidence type="ECO:0000256" key="1">
    <source>
        <dbReference type="SAM" id="SignalP"/>
    </source>
</evidence>
<sequence length="258" mass="28188">MRLLLMLVLCGVIAAAPNVEKREPIYVGEIQDLSNQNRNILVNVLIRQFFTILRNIINNGFDSLGIPPLDPLKLDHFHLVIPAGIINLDLELKDALVAGIGGFVVHKSDLELSELSFDVDISVPRLDISTDLYDLTGDILTAIPIYGKGKAEFVVEGFRFKAKLFLKQSDDGKSVIIDRIEGATFDLPSLTSNICGAIGGGDIDAIVNAIVEEVLVDYAVRFRGAISKLAARAVITVGNPLLEQLDTWRFIEPLLPTA</sequence>
<reference evidence="3" key="1">
    <citation type="submission" date="2025-08" db="UniProtKB">
        <authorList>
            <consortium name="RefSeq"/>
        </authorList>
    </citation>
    <scope>IDENTIFICATION</scope>
</reference>
<proteinExistence type="predicted"/>
<evidence type="ECO:0000313" key="2">
    <source>
        <dbReference type="Proteomes" id="UP001652582"/>
    </source>
</evidence>
<dbReference type="Proteomes" id="UP001652582">
    <property type="component" value="Chromosome 4"/>
</dbReference>
<feature type="signal peptide" evidence="1">
    <location>
        <begin position="1"/>
        <end position="15"/>
    </location>
</feature>
<dbReference type="InterPro" id="IPR010562">
    <property type="entry name" value="Haemolymph_juvenile_hormone-bd"/>
</dbReference>
<keyword evidence="1" id="KW-0732">Signal</keyword>
<organism evidence="2 3">
    <name type="scientific">Bicyclus anynana</name>
    <name type="common">Squinting bush brown butterfly</name>
    <dbReference type="NCBI Taxonomy" id="110368"/>
    <lineage>
        <taxon>Eukaryota</taxon>
        <taxon>Metazoa</taxon>
        <taxon>Ecdysozoa</taxon>
        <taxon>Arthropoda</taxon>
        <taxon>Hexapoda</taxon>
        <taxon>Insecta</taxon>
        <taxon>Pterygota</taxon>
        <taxon>Neoptera</taxon>
        <taxon>Endopterygota</taxon>
        <taxon>Lepidoptera</taxon>
        <taxon>Glossata</taxon>
        <taxon>Ditrysia</taxon>
        <taxon>Papilionoidea</taxon>
        <taxon>Nymphalidae</taxon>
        <taxon>Satyrinae</taxon>
        <taxon>Satyrini</taxon>
        <taxon>Mycalesina</taxon>
        <taxon>Bicyclus</taxon>
    </lineage>
</organism>
<dbReference type="OrthoDB" id="7969776at2759"/>
<dbReference type="GeneID" id="112045633"/>
<dbReference type="PANTHER" id="PTHR11008:SF9">
    <property type="entry name" value="PROTEIN TAKEOUT-LIKE PROTEIN"/>
    <property type="match status" value="1"/>
</dbReference>
<dbReference type="PANTHER" id="PTHR11008">
    <property type="entry name" value="PROTEIN TAKEOUT-LIKE PROTEIN"/>
    <property type="match status" value="1"/>
</dbReference>
<name>A0A6J1MPZ1_BICAN</name>
<dbReference type="SMART" id="SM00700">
    <property type="entry name" value="JHBP"/>
    <property type="match status" value="1"/>
</dbReference>